<dbReference type="EMBL" id="BA000001">
    <property type="protein sequence ID" value="BAA30736.1"/>
    <property type="molecule type" value="Genomic_DNA"/>
</dbReference>
<gene>
    <name evidence="2" type="ordered locus">PH1624</name>
</gene>
<organism evidence="2 3">
    <name type="scientific">Pyrococcus horikoshii (strain ATCC 700860 / DSM 12428 / JCM 9974 / NBRC 100139 / OT-3)</name>
    <dbReference type="NCBI Taxonomy" id="70601"/>
    <lineage>
        <taxon>Archaea</taxon>
        <taxon>Methanobacteriati</taxon>
        <taxon>Methanobacteriota</taxon>
        <taxon>Thermococci</taxon>
        <taxon>Thermococcales</taxon>
        <taxon>Thermococcaceae</taxon>
        <taxon>Pyrococcus</taxon>
    </lineage>
</organism>
<evidence type="ECO:0000313" key="2">
    <source>
        <dbReference type="EMBL" id="BAA30736.1"/>
    </source>
</evidence>
<dbReference type="PIR" id="H71041">
    <property type="entry name" value="H71041"/>
</dbReference>
<proteinExistence type="predicted"/>
<dbReference type="KEGG" id="pho:PH1624"/>
<feature type="transmembrane region" description="Helical" evidence="1">
    <location>
        <begin position="63"/>
        <end position="85"/>
    </location>
</feature>
<dbReference type="AlphaFoldDB" id="O59290"/>
<dbReference type="Proteomes" id="UP000000752">
    <property type="component" value="Chromosome"/>
</dbReference>
<keyword evidence="1" id="KW-0812">Transmembrane</keyword>
<evidence type="ECO:0000313" key="3">
    <source>
        <dbReference type="Proteomes" id="UP000000752"/>
    </source>
</evidence>
<sequence>MTKAPSSMNNYELLLREKSRDFIGYAFHHRLSKVKLPLLIAKHATSNLYYYHLETSSILNPSLLTLVIIGIPPAIFIAVATSLCLPGAKAYIHPPPPAPVSFAPIAPAVLAA</sequence>
<protein>
    <submittedName>
        <fullName evidence="2">Uncharacterized protein</fullName>
    </submittedName>
</protein>
<keyword evidence="1" id="KW-0472">Membrane</keyword>
<accession>O59290</accession>
<dbReference type="EnsemblBacteria" id="BAA30736">
    <property type="protein sequence ID" value="BAA30736"/>
    <property type="gene ID" value="BAA30736"/>
</dbReference>
<keyword evidence="3" id="KW-1185">Reference proteome</keyword>
<name>O59290_PYRHO</name>
<reference evidence="2 3" key="1">
    <citation type="journal article" date="1998" name="DNA Res.">
        <title>Complete sequence and gene organization of the genome of a hyper-thermophilic archaebacterium, Pyrococcus horikoshii OT3.</title>
        <authorList>
            <person name="Kawarabayasi Y."/>
            <person name="Sawada M."/>
            <person name="Horikawa H."/>
            <person name="Haikawa Y."/>
            <person name="Hino Y."/>
            <person name="Yamamoto S."/>
            <person name="Sekine M."/>
            <person name="Baba S."/>
            <person name="Kosugi H."/>
            <person name="Hosoyama A."/>
            <person name="Nagai Y."/>
            <person name="Sakai M."/>
            <person name="Ogura K."/>
            <person name="Otuka R."/>
            <person name="Nakazawa H."/>
            <person name="Takamiya M."/>
            <person name="Ohfuku Y."/>
            <person name="Funahashi T."/>
            <person name="Tanaka T."/>
            <person name="Kudoh Y."/>
            <person name="Yamazaki J."/>
            <person name="Kushida N."/>
            <person name="Oguchi A."/>
            <person name="Aoki K."/>
            <person name="Nakamura Y."/>
            <person name="Robb T.F."/>
            <person name="Horikoshi K."/>
            <person name="Masuchi Y."/>
            <person name="Shizuya H."/>
            <person name="Kikuchi H."/>
        </authorList>
    </citation>
    <scope>NUCLEOTIDE SEQUENCE [LARGE SCALE GENOMIC DNA]</scope>
    <source>
        <strain evidence="3">ATCC 700860 / DSM 12428 / JCM 9974 / NBRC 100139 / OT-3</strain>
    </source>
</reference>
<evidence type="ECO:0000256" key="1">
    <source>
        <dbReference type="SAM" id="Phobius"/>
    </source>
</evidence>
<keyword evidence="1" id="KW-1133">Transmembrane helix</keyword>